<evidence type="ECO:0000313" key="2">
    <source>
        <dbReference type="EMBL" id="SBW82827.1"/>
    </source>
</evidence>
<dbReference type="RefSeq" id="WP_017846204.1">
    <property type="nucleotide sequence ID" value="NZ_AOUH01000015.1"/>
</dbReference>
<name>A0A1D3K3D3_PSEVE</name>
<dbReference type="AlphaFoldDB" id="A0A1D3K3D3"/>
<accession>A0A1D3K3D3</accession>
<gene>
    <name evidence="2" type="ORF">PVE_R1G4945</name>
</gene>
<sequence length="92" mass="10269">MSSDENEHKITLPPGSRFRRQAGPYDLDTGRPCYAVQVIAPDEQARRQVEDNSQIMGTPGKHFYVWDIKNGSTCPVFLTLTVDGVMVGKDND</sequence>
<dbReference type="Proteomes" id="UP000245431">
    <property type="component" value="Chromosome PVE_r1"/>
</dbReference>
<feature type="region of interest" description="Disordered" evidence="1">
    <location>
        <begin position="1"/>
        <end position="24"/>
    </location>
</feature>
<reference evidence="3" key="1">
    <citation type="submission" date="2016-07" db="EMBL/GenBank/DDBJ databases">
        <authorList>
            <person name="Florea S."/>
            <person name="Webb J.S."/>
            <person name="Jaromczyk J."/>
            <person name="Schardl C.L."/>
        </authorList>
    </citation>
    <scope>NUCLEOTIDE SEQUENCE [LARGE SCALE GENOMIC DNA]</scope>
    <source>
        <strain evidence="3">1YdBTEX2</strain>
    </source>
</reference>
<protein>
    <submittedName>
        <fullName evidence="2">Uncharacterized protein</fullName>
    </submittedName>
</protein>
<proteinExistence type="predicted"/>
<feature type="compositionally biased region" description="Basic and acidic residues" evidence="1">
    <location>
        <begin position="1"/>
        <end position="10"/>
    </location>
</feature>
<organism evidence="2 3">
    <name type="scientific">Pseudomonas veronii 1YdBTEX2</name>
    <dbReference type="NCBI Taxonomy" id="1295141"/>
    <lineage>
        <taxon>Bacteria</taxon>
        <taxon>Pseudomonadati</taxon>
        <taxon>Pseudomonadota</taxon>
        <taxon>Gammaproteobacteria</taxon>
        <taxon>Pseudomonadales</taxon>
        <taxon>Pseudomonadaceae</taxon>
        <taxon>Pseudomonas</taxon>
    </lineage>
</organism>
<dbReference type="EMBL" id="LT599583">
    <property type="protein sequence ID" value="SBW82827.1"/>
    <property type="molecule type" value="Genomic_DNA"/>
</dbReference>
<evidence type="ECO:0000313" key="3">
    <source>
        <dbReference type="Proteomes" id="UP000245431"/>
    </source>
</evidence>
<evidence type="ECO:0000256" key="1">
    <source>
        <dbReference type="SAM" id="MobiDB-lite"/>
    </source>
</evidence>